<organism evidence="2 3">
    <name type="scientific">Luoshenia tenuis</name>
    <dbReference type="NCBI Taxonomy" id="2763654"/>
    <lineage>
        <taxon>Bacteria</taxon>
        <taxon>Bacillati</taxon>
        <taxon>Bacillota</taxon>
        <taxon>Clostridia</taxon>
        <taxon>Christensenellales</taxon>
        <taxon>Christensenellaceae</taxon>
        <taxon>Luoshenia</taxon>
    </lineage>
</organism>
<protein>
    <submittedName>
        <fullName evidence="2">Uncharacterized protein</fullName>
    </submittedName>
</protein>
<accession>A0A926CXT1</accession>
<evidence type="ECO:0000313" key="3">
    <source>
        <dbReference type="Proteomes" id="UP000654279"/>
    </source>
</evidence>
<feature type="transmembrane region" description="Helical" evidence="1">
    <location>
        <begin position="49"/>
        <end position="69"/>
    </location>
</feature>
<comment type="caution">
    <text evidence="2">The sequence shown here is derived from an EMBL/GenBank/DDBJ whole genome shotgun (WGS) entry which is preliminary data.</text>
</comment>
<keyword evidence="1" id="KW-1133">Transmembrane helix</keyword>
<dbReference type="EMBL" id="JACRSO010000001">
    <property type="protein sequence ID" value="MBC8528655.1"/>
    <property type="molecule type" value="Genomic_DNA"/>
</dbReference>
<dbReference type="Proteomes" id="UP000654279">
    <property type="component" value="Unassembled WGS sequence"/>
</dbReference>
<keyword evidence="1" id="KW-0472">Membrane</keyword>
<gene>
    <name evidence="2" type="ORF">H8699_04285</name>
</gene>
<dbReference type="RefSeq" id="WP_249284632.1">
    <property type="nucleotide sequence ID" value="NZ_JACRSO010000001.1"/>
</dbReference>
<evidence type="ECO:0000313" key="2">
    <source>
        <dbReference type="EMBL" id="MBC8528655.1"/>
    </source>
</evidence>
<sequence length="234" mass="25481">MAEQRGPKPSKAITDYCEKHARPEKLRLDEETVKKDKSGVLLALKRAKVLLAASTAVMLIAAGVIIYFVTVYSPLEGTSRGAYFRGMGVVDQLSDPEKREEMQEELDAAVAASGAQTVQEIYAQAQDCFPELMEKMDNIAGDNAGPGDQRMEQAVRTYWGLVRDQMAGTTLGKASAAFEEIYPSRSYVPPGGTPEMTIAQAIDSVHQRLKDAHDQVALEEVIAWDAILGVCAES</sequence>
<dbReference type="AlphaFoldDB" id="A0A926CXT1"/>
<reference evidence="2" key="1">
    <citation type="submission" date="2020-08" db="EMBL/GenBank/DDBJ databases">
        <title>Genome public.</title>
        <authorList>
            <person name="Liu C."/>
            <person name="Sun Q."/>
        </authorList>
    </citation>
    <scope>NUCLEOTIDE SEQUENCE</scope>
    <source>
        <strain evidence="2">NSJ-44</strain>
    </source>
</reference>
<evidence type="ECO:0000256" key="1">
    <source>
        <dbReference type="SAM" id="Phobius"/>
    </source>
</evidence>
<name>A0A926CXT1_9FIRM</name>
<keyword evidence="1" id="KW-0812">Transmembrane</keyword>
<keyword evidence="3" id="KW-1185">Reference proteome</keyword>
<proteinExistence type="predicted"/>